<dbReference type="GO" id="GO:0019288">
    <property type="term" value="P:isopentenyl diphosphate biosynthetic process, methylerythritol 4-phosphate pathway"/>
    <property type="evidence" value="ECO:0007669"/>
    <property type="project" value="TreeGrafter"/>
</dbReference>
<dbReference type="Proteomes" id="UP000231637">
    <property type="component" value="Chromosome"/>
</dbReference>
<feature type="binding site" evidence="10">
    <location>
        <position position="175"/>
    </location>
    <ligand>
        <name>thiamine diphosphate</name>
        <dbReference type="ChEBI" id="CHEBI:58937"/>
    </ligand>
</feature>
<keyword evidence="13" id="KW-1185">Reference proteome</keyword>
<keyword evidence="7 10" id="KW-0784">Thiamine biosynthesis</keyword>
<dbReference type="GO" id="GO:0009228">
    <property type="term" value="P:thiamine biosynthetic process"/>
    <property type="evidence" value="ECO:0007669"/>
    <property type="project" value="UniProtKB-UniRule"/>
</dbReference>
<dbReference type="InterPro" id="IPR029061">
    <property type="entry name" value="THDP-binding"/>
</dbReference>
<comment type="similarity">
    <text evidence="2 10">Belongs to the transketolase family. DXPS subfamily.</text>
</comment>
<feature type="binding site" evidence="10">
    <location>
        <position position="146"/>
    </location>
    <ligand>
        <name>Mg(2+)</name>
        <dbReference type="ChEBI" id="CHEBI:18420"/>
    </ligand>
</feature>
<dbReference type="SUPFAM" id="SSF52518">
    <property type="entry name" value="Thiamin diphosphate-binding fold (THDP-binding)"/>
    <property type="match status" value="2"/>
</dbReference>
<keyword evidence="4 10" id="KW-0808">Transferase</keyword>
<dbReference type="CDD" id="cd07033">
    <property type="entry name" value="TPP_PYR_DXS_TK_like"/>
    <property type="match status" value="1"/>
</dbReference>
<evidence type="ECO:0000256" key="8">
    <source>
        <dbReference type="ARBA" id="ARBA00023052"/>
    </source>
</evidence>
<dbReference type="GO" id="GO:0030976">
    <property type="term" value="F:thiamine pyrophosphate binding"/>
    <property type="evidence" value="ECO:0007669"/>
    <property type="project" value="UniProtKB-UniRule"/>
</dbReference>
<keyword evidence="5 10" id="KW-0479">Metal-binding</keyword>
<organism evidence="12 13">
    <name type="scientific">Mariprofundus ferrinatatus</name>
    <dbReference type="NCBI Taxonomy" id="1921087"/>
    <lineage>
        <taxon>Bacteria</taxon>
        <taxon>Pseudomonadati</taxon>
        <taxon>Pseudomonadota</taxon>
        <taxon>Candidatius Mariprofundia</taxon>
        <taxon>Mariprofundales</taxon>
        <taxon>Mariprofundaceae</taxon>
        <taxon>Mariprofundus</taxon>
    </lineage>
</organism>
<comment type="catalytic activity">
    <reaction evidence="10">
        <text>D-glyceraldehyde 3-phosphate + pyruvate + H(+) = 1-deoxy-D-xylulose 5-phosphate + CO2</text>
        <dbReference type="Rhea" id="RHEA:12605"/>
        <dbReference type="ChEBI" id="CHEBI:15361"/>
        <dbReference type="ChEBI" id="CHEBI:15378"/>
        <dbReference type="ChEBI" id="CHEBI:16526"/>
        <dbReference type="ChEBI" id="CHEBI:57792"/>
        <dbReference type="ChEBI" id="CHEBI:59776"/>
        <dbReference type="EC" id="2.2.1.7"/>
    </reaction>
</comment>
<evidence type="ECO:0000313" key="12">
    <source>
        <dbReference type="EMBL" id="ATX80929.1"/>
    </source>
</evidence>
<keyword evidence="9 10" id="KW-0414">Isoprene biosynthesis</keyword>
<evidence type="ECO:0000256" key="4">
    <source>
        <dbReference type="ARBA" id="ARBA00022679"/>
    </source>
</evidence>
<feature type="binding site" evidence="10">
    <location>
        <begin position="115"/>
        <end position="117"/>
    </location>
    <ligand>
        <name>thiamine diphosphate</name>
        <dbReference type="ChEBI" id="CHEBI:58937"/>
    </ligand>
</feature>
<dbReference type="Pfam" id="PF02780">
    <property type="entry name" value="Transketolase_C"/>
    <property type="match status" value="1"/>
</dbReference>
<dbReference type="InterPro" id="IPR005475">
    <property type="entry name" value="Transketolase-like_Pyr-bd"/>
</dbReference>
<dbReference type="SUPFAM" id="SSF52922">
    <property type="entry name" value="TK C-terminal domain-like"/>
    <property type="match status" value="1"/>
</dbReference>
<evidence type="ECO:0000256" key="7">
    <source>
        <dbReference type="ARBA" id="ARBA00022977"/>
    </source>
</evidence>
<dbReference type="NCBIfam" id="NF003933">
    <property type="entry name" value="PRK05444.2-2"/>
    <property type="match status" value="1"/>
</dbReference>
<dbReference type="KEGG" id="mfn:Ga0123462_0050"/>
<evidence type="ECO:0000256" key="5">
    <source>
        <dbReference type="ARBA" id="ARBA00022723"/>
    </source>
</evidence>
<evidence type="ECO:0000256" key="2">
    <source>
        <dbReference type="ARBA" id="ARBA00011081"/>
    </source>
</evidence>
<comment type="cofactor">
    <cofactor evidence="10">
        <name>Mg(2+)</name>
        <dbReference type="ChEBI" id="CHEBI:18420"/>
    </cofactor>
    <text evidence="10">Binds 1 Mg(2+) ion per subunit.</text>
</comment>
<reference evidence="12 13" key="1">
    <citation type="submission" date="2016-12" db="EMBL/GenBank/DDBJ databases">
        <title>Isolation and genomic insights into novel planktonic Zetaproteobacteria from stratified waters of the Chesapeake Bay.</title>
        <authorList>
            <person name="McAllister S.M."/>
            <person name="Kato S."/>
            <person name="Chan C.S."/>
            <person name="Chiu B.K."/>
            <person name="Field E.K."/>
        </authorList>
    </citation>
    <scope>NUCLEOTIDE SEQUENCE [LARGE SCALE GENOMIC DNA]</scope>
    <source>
        <strain evidence="12 13">CP-8</strain>
    </source>
</reference>
<dbReference type="UniPathway" id="UPA00064">
    <property type="reaction ID" value="UER00091"/>
</dbReference>
<dbReference type="NCBIfam" id="TIGR00204">
    <property type="entry name" value="dxs"/>
    <property type="match status" value="1"/>
</dbReference>
<dbReference type="PROSITE" id="PS00802">
    <property type="entry name" value="TRANSKETOLASE_2"/>
    <property type="match status" value="1"/>
</dbReference>
<evidence type="ECO:0000256" key="10">
    <source>
        <dbReference type="HAMAP-Rule" id="MF_00315"/>
    </source>
</evidence>
<feature type="binding site" evidence="10">
    <location>
        <position position="282"/>
    </location>
    <ligand>
        <name>thiamine diphosphate</name>
        <dbReference type="ChEBI" id="CHEBI:58937"/>
    </ligand>
</feature>
<gene>
    <name evidence="10" type="primary">dxs</name>
    <name evidence="12" type="ORF">Ga0123462_0050</name>
</gene>
<dbReference type="Pfam" id="PF02779">
    <property type="entry name" value="Transket_pyr"/>
    <property type="match status" value="1"/>
</dbReference>
<keyword evidence="8 10" id="KW-0786">Thiamine pyrophosphate</keyword>
<keyword evidence="6 10" id="KW-0460">Magnesium</keyword>
<feature type="binding site" evidence="10">
    <location>
        <begin position="147"/>
        <end position="148"/>
    </location>
    <ligand>
        <name>thiamine diphosphate</name>
        <dbReference type="ChEBI" id="CHEBI:58937"/>
    </ligand>
</feature>
<dbReference type="GO" id="GO:0000287">
    <property type="term" value="F:magnesium ion binding"/>
    <property type="evidence" value="ECO:0007669"/>
    <property type="project" value="UniProtKB-UniRule"/>
</dbReference>
<dbReference type="Pfam" id="PF13292">
    <property type="entry name" value="DXP_synthase_N"/>
    <property type="match status" value="1"/>
</dbReference>
<dbReference type="InterPro" id="IPR020826">
    <property type="entry name" value="Transketolase_BS"/>
</dbReference>
<feature type="binding site" evidence="10">
    <location>
        <position position="74"/>
    </location>
    <ligand>
        <name>thiamine diphosphate</name>
        <dbReference type="ChEBI" id="CHEBI:58937"/>
    </ligand>
</feature>
<dbReference type="EMBL" id="CP018800">
    <property type="protein sequence ID" value="ATX80929.1"/>
    <property type="molecule type" value="Genomic_DNA"/>
</dbReference>
<dbReference type="FunFam" id="3.40.50.970:FF:000005">
    <property type="entry name" value="1-deoxy-D-xylulose-5-phosphate synthase"/>
    <property type="match status" value="1"/>
</dbReference>
<dbReference type="PANTHER" id="PTHR43322">
    <property type="entry name" value="1-D-DEOXYXYLULOSE 5-PHOSPHATE SYNTHASE-RELATED"/>
    <property type="match status" value="1"/>
</dbReference>
<comment type="cofactor">
    <cofactor evidence="10">
        <name>thiamine diphosphate</name>
        <dbReference type="ChEBI" id="CHEBI:58937"/>
    </cofactor>
    <text evidence="10">Binds 1 thiamine pyrophosphate per subunit.</text>
</comment>
<dbReference type="HAMAP" id="MF_00315">
    <property type="entry name" value="DXP_synth"/>
    <property type="match status" value="1"/>
</dbReference>
<sequence length="618" mass="66746">MQELLSRIHGTADLKALYPEQLPTLAKEMRHYLIETLAPIGGHLGAGLGVVELTIALHYLFDSPRDKIVWDVGHQAYPHKILTGRLDRMPSIRQYGGLCGFTKRAESEHDPFGAGHASTSISAAYGIAAGRDLNNEHYNVIAVIGDGALTGGMAFEALNHAGAHNKRLLVILNDNEMSIAPNVGAMSSYLARIITGKPYTQAKDTAKRILEKLPGALDAAKRLEEHVKGMITPGTLFEEMGFRYIGPVDGHDFDHLLPTLANCKYLDGPILLHVVTKKGLGFSPAEEDPETWHGLGPYSVETGIPHKSNGKPPTYTQVFGDTLADMADHDDRIVAITAAMPAGTGVSRFEKRHPERCFDVGIAEQHAVTFAGGLAVAGKRPYVAIYSTFMQRAYDQIIHDICIQNLPVTFCMDRAGIVGADGATHTGMFDIAFMRNLPNMTVMAPKDEAEFKAMLITSATINGPVAIRYPRGNGYGVDISQLPAPLSVGKAEILEAGNDGLVIAVGTRVRDTLAAVERLRQEDGKAVTLLNLRFIKPLDLEAILKHLQQGKLLAIVEEGVAQGGIGQEIAALALKSGWSGPFVHIAMPDIFPAHGTQPEILRDLELDANGILKQLRGC</sequence>
<comment type="pathway">
    <text evidence="1 10">Metabolic intermediate biosynthesis; 1-deoxy-D-xylulose 5-phosphate biosynthesis; 1-deoxy-D-xylulose 5-phosphate from D-glyceraldehyde 3-phosphate and pyruvate: step 1/1.</text>
</comment>
<feature type="binding site" evidence="10">
    <location>
        <position position="364"/>
    </location>
    <ligand>
        <name>thiamine diphosphate</name>
        <dbReference type="ChEBI" id="CHEBI:58937"/>
    </ligand>
</feature>
<dbReference type="GO" id="GO:0005829">
    <property type="term" value="C:cytosol"/>
    <property type="evidence" value="ECO:0007669"/>
    <property type="project" value="TreeGrafter"/>
</dbReference>
<comment type="function">
    <text evidence="10">Catalyzes the acyloin condensation reaction between C atoms 2 and 3 of pyruvate and glyceraldehyde 3-phosphate to yield 1-deoxy-D-xylulose-5-phosphate (DXP).</text>
</comment>
<dbReference type="InterPro" id="IPR049557">
    <property type="entry name" value="Transketolase_CS"/>
</dbReference>
<dbReference type="PROSITE" id="PS00801">
    <property type="entry name" value="TRANSKETOLASE_1"/>
    <property type="match status" value="1"/>
</dbReference>
<dbReference type="InterPro" id="IPR009014">
    <property type="entry name" value="Transketo_C/PFOR_II"/>
</dbReference>
<dbReference type="OrthoDB" id="9803371at2"/>
<dbReference type="EC" id="2.2.1.7" evidence="10"/>
<dbReference type="GO" id="GO:0016114">
    <property type="term" value="P:terpenoid biosynthetic process"/>
    <property type="evidence" value="ECO:0007669"/>
    <property type="project" value="UniProtKB-UniRule"/>
</dbReference>
<dbReference type="CDD" id="cd02007">
    <property type="entry name" value="TPP_DXS"/>
    <property type="match status" value="1"/>
</dbReference>
<protein>
    <recommendedName>
        <fullName evidence="10">1-deoxy-D-xylulose-5-phosphate synthase</fullName>
        <ecNumber evidence="10">2.2.1.7</ecNumber>
    </recommendedName>
    <alternativeName>
        <fullName evidence="10">1-deoxyxylulose-5-phosphate synthase</fullName>
        <shortName evidence="10">DXP synthase</shortName>
        <shortName evidence="10">DXPS</shortName>
    </alternativeName>
</protein>
<dbReference type="InterPro" id="IPR033248">
    <property type="entry name" value="Transketolase_C"/>
</dbReference>
<dbReference type="Gene3D" id="3.40.50.920">
    <property type="match status" value="1"/>
</dbReference>
<proteinExistence type="inferred from homology"/>
<comment type="subunit">
    <text evidence="3 10">Homodimer.</text>
</comment>
<evidence type="ECO:0000259" key="11">
    <source>
        <dbReference type="SMART" id="SM00861"/>
    </source>
</evidence>
<dbReference type="GO" id="GO:0008661">
    <property type="term" value="F:1-deoxy-D-xylulose-5-phosphate synthase activity"/>
    <property type="evidence" value="ECO:0007669"/>
    <property type="project" value="UniProtKB-UniRule"/>
</dbReference>
<dbReference type="SMART" id="SM00861">
    <property type="entry name" value="Transket_pyr"/>
    <property type="match status" value="1"/>
</dbReference>
<dbReference type="AlphaFoldDB" id="A0A2K8L3X3"/>
<feature type="binding site" evidence="10">
    <location>
        <position position="175"/>
    </location>
    <ligand>
        <name>Mg(2+)</name>
        <dbReference type="ChEBI" id="CHEBI:18420"/>
    </ligand>
</feature>
<evidence type="ECO:0000256" key="6">
    <source>
        <dbReference type="ARBA" id="ARBA00022842"/>
    </source>
</evidence>
<evidence type="ECO:0000256" key="3">
    <source>
        <dbReference type="ARBA" id="ARBA00011738"/>
    </source>
</evidence>
<accession>A0A2K8L3X3</accession>
<dbReference type="InterPro" id="IPR005477">
    <property type="entry name" value="Dxylulose-5-P_synthase"/>
</dbReference>
<dbReference type="RefSeq" id="WP_100264464.1">
    <property type="nucleotide sequence ID" value="NZ_CP018800.1"/>
</dbReference>
<name>A0A2K8L3X3_9PROT</name>
<dbReference type="PANTHER" id="PTHR43322:SF5">
    <property type="entry name" value="1-DEOXY-D-XYLULOSE-5-PHOSPHATE SYNTHASE, CHLOROPLASTIC"/>
    <property type="match status" value="1"/>
</dbReference>
<evidence type="ECO:0000313" key="13">
    <source>
        <dbReference type="Proteomes" id="UP000231637"/>
    </source>
</evidence>
<evidence type="ECO:0000256" key="9">
    <source>
        <dbReference type="ARBA" id="ARBA00023229"/>
    </source>
</evidence>
<feature type="domain" description="Transketolase-like pyrimidine-binding" evidence="11">
    <location>
        <begin position="313"/>
        <end position="477"/>
    </location>
</feature>
<dbReference type="Gene3D" id="3.40.50.970">
    <property type="match status" value="2"/>
</dbReference>
<evidence type="ECO:0000256" key="1">
    <source>
        <dbReference type="ARBA" id="ARBA00004980"/>
    </source>
</evidence>